<evidence type="ECO:0000256" key="7">
    <source>
        <dbReference type="RuleBase" id="RU363069"/>
    </source>
</evidence>
<dbReference type="Pfam" id="PF00149">
    <property type="entry name" value="Metallophos"/>
    <property type="match status" value="1"/>
</dbReference>
<dbReference type="NCBIfam" id="TIGR00619">
    <property type="entry name" value="sbcd"/>
    <property type="match status" value="1"/>
</dbReference>
<dbReference type="GO" id="GO:0008408">
    <property type="term" value="F:3'-5' exonuclease activity"/>
    <property type="evidence" value="ECO:0007669"/>
    <property type="project" value="InterPro"/>
</dbReference>
<dbReference type="PANTHER" id="PTHR30337">
    <property type="entry name" value="COMPONENT OF ATP-DEPENDENT DSDNA EXONUCLEASE"/>
    <property type="match status" value="1"/>
</dbReference>
<evidence type="ECO:0000256" key="2">
    <source>
        <dbReference type="ARBA" id="ARBA00011322"/>
    </source>
</evidence>
<feature type="domain" description="Calcineurin-like phosphoesterase" evidence="8">
    <location>
        <begin position="1"/>
        <end position="217"/>
    </location>
</feature>
<dbReference type="InterPro" id="IPR041796">
    <property type="entry name" value="Mre11_N"/>
</dbReference>
<keyword evidence="6 7" id="KW-0269">Exonuclease</keyword>
<dbReference type="AlphaFoldDB" id="A0A5P8JZH2"/>
<evidence type="ECO:0000256" key="1">
    <source>
        <dbReference type="ARBA" id="ARBA00010555"/>
    </source>
</evidence>
<keyword evidence="5 7" id="KW-0378">Hydrolase</keyword>
<dbReference type="InterPro" id="IPR029052">
    <property type="entry name" value="Metallo-depent_PP-like"/>
</dbReference>
<keyword evidence="7" id="KW-0235">DNA replication</keyword>
<keyword evidence="4 7" id="KW-0540">Nuclease</keyword>
<dbReference type="GO" id="GO:0004519">
    <property type="term" value="F:endonuclease activity"/>
    <property type="evidence" value="ECO:0007669"/>
    <property type="project" value="UniProtKB-KW"/>
</dbReference>
<keyword evidence="7" id="KW-0233">DNA recombination</keyword>
<dbReference type="KEGG" id="sphv:F9278_05980"/>
<dbReference type="InterPro" id="IPR004843">
    <property type="entry name" value="Calcineurin-like_PHP"/>
</dbReference>
<dbReference type="Gene3D" id="3.60.21.10">
    <property type="match status" value="1"/>
</dbReference>
<dbReference type="EMBL" id="CP045096">
    <property type="protein sequence ID" value="QFQ95797.1"/>
    <property type="molecule type" value="Genomic_DNA"/>
</dbReference>
<dbReference type="Pfam" id="PF12320">
    <property type="entry name" value="SbcD_C"/>
    <property type="match status" value="1"/>
</dbReference>
<reference evidence="10 11" key="1">
    <citation type="submission" date="2019-10" db="EMBL/GenBank/DDBJ databases">
        <title>Streptomyces sp. strain GY16 isolated from leaves of Broussonetia papyrifera.</title>
        <authorList>
            <person name="Mo P."/>
        </authorList>
    </citation>
    <scope>NUCLEOTIDE SEQUENCE [LARGE SCALE GENOMIC DNA]</scope>
    <source>
        <strain evidence="10 11">GY16</strain>
    </source>
</reference>
<name>A0A5P8JZH2_9ACTN</name>
<dbReference type="PANTHER" id="PTHR30337:SF0">
    <property type="entry name" value="NUCLEASE SBCCD SUBUNIT D"/>
    <property type="match status" value="1"/>
</dbReference>
<evidence type="ECO:0000313" key="10">
    <source>
        <dbReference type="EMBL" id="QFQ95797.1"/>
    </source>
</evidence>
<evidence type="ECO:0000256" key="3">
    <source>
        <dbReference type="ARBA" id="ARBA00013365"/>
    </source>
</evidence>
<evidence type="ECO:0000259" key="9">
    <source>
        <dbReference type="Pfam" id="PF12320"/>
    </source>
</evidence>
<dbReference type="InterPro" id="IPR004593">
    <property type="entry name" value="SbcD"/>
</dbReference>
<evidence type="ECO:0000256" key="6">
    <source>
        <dbReference type="ARBA" id="ARBA00022839"/>
    </source>
</evidence>
<dbReference type="SUPFAM" id="SSF56300">
    <property type="entry name" value="Metallo-dependent phosphatases"/>
    <property type="match status" value="1"/>
</dbReference>
<keyword evidence="11" id="KW-1185">Reference proteome</keyword>
<comment type="subunit">
    <text evidence="2 7">Heterodimer of SbcC and SbcD.</text>
</comment>
<dbReference type="GO" id="GO:0006310">
    <property type="term" value="P:DNA recombination"/>
    <property type="evidence" value="ECO:0007669"/>
    <property type="project" value="UniProtKB-KW"/>
</dbReference>
<sequence>MRLLHTSDWHLGRAFHRVNMLGAQAEFIGHLVTTVRERDVDAVVVSGDVYDRAVPALAAVELFDEALHRLAELDVPTVMISGNHDSARRLGVGAGLIGRAGIHLRTAASAAGTPVMLPDAHGEVAFYGLPYLEPALVKDEFGVEKAGHEAVLTAAMDRVRTDLATRAEGTRSVVLAHAFVTGGAPSDSERDISVGGVSSVPAGVFDGVDYVALGHLHGSQTLTDRVRYSGSPLPYSFSEADHRKSMWLVDLGADGSVDAERIDCPVPRPLARIRGRLDDLLADPELARHEEAWVEATLTDPVRPAEPMARLCERFPHTLSLAFDPERAPGDPDISYARRLAGRDDQQIAEDFVAHVRGGTGPDEHERTVLRDAFDAVRADDTLREVVR</sequence>
<organism evidence="10 11">
    <name type="scientific">Streptomyces phaeolivaceus</name>
    <dbReference type="NCBI Taxonomy" id="2653200"/>
    <lineage>
        <taxon>Bacteria</taxon>
        <taxon>Bacillati</taxon>
        <taxon>Actinomycetota</taxon>
        <taxon>Actinomycetes</taxon>
        <taxon>Kitasatosporales</taxon>
        <taxon>Streptomycetaceae</taxon>
        <taxon>Streptomyces</taxon>
    </lineage>
</organism>
<dbReference type="InterPro" id="IPR050535">
    <property type="entry name" value="DNA_Repair-Maintenance_Comp"/>
</dbReference>
<dbReference type="CDD" id="cd00840">
    <property type="entry name" value="MPP_Mre11_N"/>
    <property type="match status" value="1"/>
</dbReference>
<accession>A0A5P8JZH2</accession>
<comment type="similarity">
    <text evidence="1 7">Belongs to the SbcD family.</text>
</comment>
<feature type="domain" description="Nuclease SbcCD subunit D C-terminal" evidence="9">
    <location>
        <begin position="267"/>
        <end position="355"/>
    </location>
</feature>
<evidence type="ECO:0000313" key="11">
    <source>
        <dbReference type="Proteomes" id="UP000327294"/>
    </source>
</evidence>
<evidence type="ECO:0000256" key="5">
    <source>
        <dbReference type="ARBA" id="ARBA00022801"/>
    </source>
</evidence>
<dbReference type="RefSeq" id="WP_152167327.1">
    <property type="nucleotide sequence ID" value="NZ_CP045096.1"/>
</dbReference>
<evidence type="ECO:0000259" key="8">
    <source>
        <dbReference type="Pfam" id="PF00149"/>
    </source>
</evidence>
<dbReference type="Proteomes" id="UP000327294">
    <property type="component" value="Chromosome"/>
</dbReference>
<comment type="function">
    <text evidence="7">SbcCD cleaves DNA hairpin structures. These structures can inhibit DNA replication and are intermediates in certain DNA recombination reactions. The complex acts as a 3'-&gt;5' double strand exonuclease that can open hairpins. It also has a 5' single-strand endonuclease activity.</text>
</comment>
<dbReference type="InterPro" id="IPR026843">
    <property type="entry name" value="SbcD_C"/>
</dbReference>
<keyword evidence="7" id="KW-0255">Endonuclease</keyword>
<evidence type="ECO:0000256" key="4">
    <source>
        <dbReference type="ARBA" id="ARBA00022722"/>
    </source>
</evidence>
<gene>
    <name evidence="7" type="primary">sbcD</name>
    <name evidence="10" type="ORF">F9278_05980</name>
</gene>
<proteinExistence type="inferred from homology"/>
<protein>
    <recommendedName>
        <fullName evidence="3 7">Nuclease SbcCD subunit D</fullName>
    </recommendedName>
</protein>
<dbReference type="GO" id="GO:0006260">
    <property type="term" value="P:DNA replication"/>
    <property type="evidence" value="ECO:0007669"/>
    <property type="project" value="UniProtKB-KW"/>
</dbReference>